<sequence length="149" mass="15832">MKKTTIVLGLMAFLGVLAGEARSTAVPCQENAEWTNCGSMCPPMCNSTTSTVCPQVCVPRCQCIEGKRTYQITMSRNLLLLFVVLAVIASSLGQQCGLNEEFNSCGSACEPSCAKPKPNVCTMNCIIGCQCKSGYLRNGQGTCVAPENC</sequence>
<evidence type="ECO:0000256" key="2">
    <source>
        <dbReference type="ARBA" id="ARBA00007611"/>
    </source>
</evidence>
<dbReference type="GO" id="GO:0005576">
    <property type="term" value="C:extracellular region"/>
    <property type="evidence" value="ECO:0007669"/>
    <property type="project" value="UniProtKB-SubCell"/>
</dbReference>
<accession>A0A0L7QYS5</accession>
<name>A0A0L7QYS5_9HYME</name>
<dbReference type="InterPro" id="IPR036084">
    <property type="entry name" value="Ser_inhib-like_sf"/>
</dbReference>
<feature type="chain" id="PRO_5005574889" evidence="7">
    <location>
        <begin position="19"/>
        <end position="149"/>
    </location>
</feature>
<dbReference type="PANTHER" id="PTHR23259:SF70">
    <property type="entry name" value="ACCESSORY GLAND PROTEIN ACP62F-RELATED"/>
    <property type="match status" value="1"/>
</dbReference>
<dbReference type="Pfam" id="PF01826">
    <property type="entry name" value="TIL"/>
    <property type="match status" value="2"/>
</dbReference>
<dbReference type="Proteomes" id="UP000053825">
    <property type="component" value="Unassembled WGS sequence"/>
</dbReference>
<organism evidence="9 10">
    <name type="scientific">Habropoda laboriosa</name>
    <dbReference type="NCBI Taxonomy" id="597456"/>
    <lineage>
        <taxon>Eukaryota</taxon>
        <taxon>Metazoa</taxon>
        <taxon>Ecdysozoa</taxon>
        <taxon>Arthropoda</taxon>
        <taxon>Hexapoda</taxon>
        <taxon>Insecta</taxon>
        <taxon>Pterygota</taxon>
        <taxon>Neoptera</taxon>
        <taxon>Endopterygota</taxon>
        <taxon>Hymenoptera</taxon>
        <taxon>Apocrita</taxon>
        <taxon>Aculeata</taxon>
        <taxon>Apoidea</taxon>
        <taxon>Anthophila</taxon>
        <taxon>Apidae</taxon>
        <taxon>Habropoda</taxon>
    </lineage>
</organism>
<keyword evidence="6" id="KW-1015">Disulfide bond</keyword>
<dbReference type="OrthoDB" id="6236007at2759"/>
<gene>
    <name evidence="9" type="ORF">WH47_00784</name>
</gene>
<keyword evidence="3" id="KW-0964">Secreted</keyword>
<keyword evidence="5" id="KW-0722">Serine protease inhibitor</keyword>
<evidence type="ECO:0000313" key="9">
    <source>
        <dbReference type="EMBL" id="KOC63716.1"/>
    </source>
</evidence>
<dbReference type="Gene3D" id="2.10.25.10">
    <property type="entry name" value="Laminin"/>
    <property type="match status" value="2"/>
</dbReference>
<evidence type="ECO:0000256" key="7">
    <source>
        <dbReference type="SAM" id="SignalP"/>
    </source>
</evidence>
<protein>
    <submittedName>
        <fullName evidence="9">Chymotrypsin inhibitor</fullName>
    </submittedName>
</protein>
<comment type="similarity">
    <text evidence="2">Belongs to the serine protease inhibitor-like (TIL domain-containing) family.</text>
</comment>
<feature type="signal peptide" evidence="7">
    <location>
        <begin position="1"/>
        <end position="18"/>
    </location>
</feature>
<keyword evidence="10" id="KW-1185">Reference proteome</keyword>
<keyword evidence="7" id="KW-0732">Signal</keyword>
<evidence type="ECO:0000259" key="8">
    <source>
        <dbReference type="Pfam" id="PF01826"/>
    </source>
</evidence>
<evidence type="ECO:0000256" key="6">
    <source>
        <dbReference type="ARBA" id="ARBA00023157"/>
    </source>
</evidence>
<evidence type="ECO:0000256" key="3">
    <source>
        <dbReference type="ARBA" id="ARBA00022525"/>
    </source>
</evidence>
<dbReference type="SUPFAM" id="SSF57567">
    <property type="entry name" value="Serine protease inhibitors"/>
    <property type="match status" value="2"/>
</dbReference>
<reference evidence="9 10" key="1">
    <citation type="submission" date="2015-07" db="EMBL/GenBank/DDBJ databases">
        <title>The genome of Habropoda laboriosa.</title>
        <authorList>
            <person name="Pan H."/>
            <person name="Kapheim K."/>
        </authorList>
    </citation>
    <scope>NUCLEOTIDE SEQUENCE [LARGE SCALE GENOMIC DNA]</scope>
    <source>
        <strain evidence="9">0110345459</strain>
    </source>
</reference>
<feature type="domain" description="TIL" evidence="8">
    <location>
        <begin position="28"/>
        <end position="66"/>
    </location>
</feature>
<evidence type="ECO:0000256" key="5">
    <source>
        <dbReference type="ARBA" id="ARBA00022900"/>
    </source>
</evidence>
<keyword evidence="4" id="KW-0646">Protease inhibitor</keyword>
<dbReference type="CDD" id="cd19941">
    <property type="entry name" value="TIL"/>
    <property type="match status" value="2"/>
</dbReference>
<evidence type="ECO:0000313" key="10">
    <source>
        <dbReference type="Proteomes" id="UP000053825"/>
    </source>
</evidence>
<evidence type="ECO:0000256" key="4">
    <source>
        <dbReference type="ARBA" id="ARBA00022690"/>
    </source>
</evidence>
<dbReference type="EMBL" id="KQ414688">
    <property type="protein sequence ID" value="KOC63716.1"/>
    <property type="molecule type" value="Genomic_DNA"/>
</dbReference>
<dbReference type="InterPro" id="IPR051368">
    <property type="entry name" value="SerProtInhib-TIL_Domain"/>
</dbReference>
<dbReference type="PANTHER" id="PTHR23259">
    <property type="entry name" value="RIDDLE"/>
    <property type="match status" value="1"/>
</dbReference>
<feature type="domain" description="TIL" evidence="8">
    <location>
        <begin position="96"/>
        <end position="149"/>
    </location>
</feature>
<dbReference type="InterPro" id="IPR002919">
    <property type="entry name" value="TIL_dom"/>
</dbReference>
<dbReference type="AlphaFoldDB" id="A0A0L7QYS5"/>
<comment type="subcellular location">
    <subcellularLocation>
        <location evidence="1">Secreted</location>
    </subcellularLocation>
</comment>
<dbReference type="STRING" id="597456.A0A0L7QYS5"/>
<proteinExistence type="inferred from homology"/>
<dbReference type="GO" id="GO:0004867">
    <property type="term" value="F:serine-type endopeptidase inhibitor activity"/>
    <property type="evidence" value="ECO:0007669"/>
    <property type="project" value="UniProtKB-KW"/>
</dbReference>
<evidence type="ECO:0000256" key="1">
    <source>
        <dbReference type="ARBA" id="ARBA00004613"/>
    </source>
</evidence>